<name>A0A7S4QJL8_9STRA</name>
<keyword evidence="1" id="KW-0472">Membrane</keyword>
<dbReference type="EMBL" id="HBNS01004709">
    <property type="protein sequence ID" value="CAE4585699.1"/>
    <property type="molecule type" value="Transcribed_RNA"/>
</dbReference>
<keyword evidence="1" id="KW-0812">Transmembrane</keyword>
<feature type="transmembrane region" description="Helical" evidence="1">
    <location>
        <begin position="88"/>
        <end position="105"/>
    </location>
</feature>
<dbReference type="AlphaFoldDB" id="A0A7S4QJL8"/>
<organism evidence="2">
    <name type="scientific">Ditylum brightwellii</name>
    <dbReference type="NCBI Taxonomy" id="49249"/>
    <lineage>
        <taxon>Eukaryota</taxon>
        <taxon>Sar</taxon>
        <taxon>Stramenopiles</taxon>
        <taxon>Ochrophyta</taxon>
        <taxon>Bacillariophyta</taxon>
        <taxon>Mediophyceae</taxon>
        <taxon>Lithodesmiophycidae</taxon>
        <taxon>Lithodesmiales</taxon>
        <taxon>Lithodesmiaceae</taxon>
        <taxon>Ditylum</taxon>
    </lineage>
</organism>
<protein>
    <submittedName>
        <fullName evidence="2">Uncharacterized protein</fullName>
    </submittedName>
</protein>
<evidence type="ECO:0000313" key="2">
    <source>
        <dbReference type="EMBL" id="CAE4585699.1"/>
    </source>
</evidence>
<keyword evidence="1" id="KW-1133">Transmembrane helix</keyword>
<feature type="transmembrane region" description="Helical" evidence="1">
    <location>
        <begin position="64"/>
        <end position="82"/>
    </location>
</feature>
<reference evidence="2" key="1">
    <citation type="submission" date="2021-01" db="EMBL/GenBank/DDBJ databases">
        <authorList>
            <person name="Corre E."/>
            <person name="Pelletier E."/>
            <person name="Niang G."/>
            <person name="Scheremetjew M."/>
            <person name="Finn R."/>
            <person name="Kale V."/>
            <person name="Holt S."/>
            <person name="Cochrane G."/>
            <person name="Meng A."/>
            <person name="Brown T."/>
            <person name="Cohen L."/>
        </authorList>
    </citation>
    <scope>NUCLEOTIDE SEQUENCE</scope>
    <source>
        <strain evidence="2">GSO104</strain>
    </source>
</reference>
<sequence length="111" mass="13149">MMTPSSLLTTSRAIKRQLSCLLRSEHTHIFPALFFREKKEVNFSTTLTFTSGISTFCRYWFYRIRSFSSCAFVVIIFCMTTLQPQDDFLISALYICQSAIFFWFLEKTYSW</sequence>
<gene>
    <name evidence="2" type="ORF">DBRI00130_LOCUS3815</name>
</gene>
<evidence type="ECO:0000256" key="1">
    <source>
        <dbReference type="SAM" id="Phobius"/>
    </source>
</evidence>
<accession>A0A7S4QJL8</accession>
<proteinExistence type="predicted"/>